<comment type="caution">
    <text evidence="2">The sequence shown here is derived from an EMBL/GenBank/DDBJ whole genome shotgun (WGS) entry which is preliminary data.</text>
</comment>
<name>A0A8H6YZJ9_9AGAR</name>
<gene>
    <name evidence="2" type="ORF">MSAN_00830300</name>
</gene>
<keyword evidence="3" id="KW-1185">Reference proteome</keyword>
<dbReference type="AlphaFoldDB" id="A0A8H6YZJ9"/>
<evidence type="ECO:0000313" key="3">
    <source>
        <dbReference type="Proteomes" id="UP000623467"/>
    </source>
</evidence>
<reference evidence="2" key="1">
    <citation type="submission" date="2020-05" db="EMBL/GenBank/DDBJ databases">
        <title>Mycena genomes resolve the evolution of fungal bioluminescence.</title>
        <authorList>
            <person name="Tsai I.J."/>
        </authorList>
    </citation>
    <scope>NUCLEOTIDE SEQUENCE</scope>
    <source>
        <strain evidence="2">160909Yilan</strain>
    </source>
</reference>
<feature type="compositionally biased region" description="Basic and acidic residues" evidence="1">
    <location>
        <begin position="282"/>
        <end position="292"/>
    </location>
</feature>
<feature type="region of interest" description="Disordered" evidence="1">
    <location>
        <begin position="275"/>
        <end position="309"/>
    </location>
</feature>
<feature type="region of interest" description="Disordered" evidence="1">
    <location>
        <begin position="167"/>
        <end position="200"/>
    </location>
</feature>
<organism evidence="2 3">
    <name type="scientific">Mycena sanguinolenta</name>
    <dbReference type="NCBI Taxonomy" id="230812"/>
    <lineage>
        <taxon>Eukaryota</taxon>
        <taxon>Fungi</taxon>
        <taxon>Dikarya</taxon>
        <taxon>Basidiomycota</taxon>
        <taxon>Agaricomycotina</taxon>
        <taxon>Agaricomycetes</taxon>
        <taxon>Agaricomycetidae</taxon>
        <taxon>Agaricales</taxon>
        <taxon>Marasmiineae</taxon>
        <taxon>Mycenaceae</taxon>
        <taxon>Mycena</taxon>
    </lineage>
</organism>
<feature type="compositionally biased region" description="Polar residues" evidence="1">
    <location>
        <begin position="1"/>
        <end position="20"/>
    </location>
</feature>
<dbReference type="Proteomes" id="UP000623467">
    <property type="component" value="Unassembled WGS sequence"/>
</dbReference>
<dbReference type="EMBL" id="JACAZH010000005">
    <property type="protein sequence ID" value="KAF7367666.1"/>
    <property type="molecule type" value="Genomic_DNA"/>
</dbReference>
<feature type="compositionally biased region" description="Low complexity" evidence="1">
    <location>
        <begin position="167"/>
        <end position="177"/>
    </location>
</feature>
<protein>
    <submittedName>
        <fullName evidence="2">Uncharacterized protein</fullName>
    </submittedName>
</protein>
<evidence type="ECO:0000313" key="2">
    <source>
        <dbReference type="EMBL" id="KAF7367666.1"/>
    </source>
</evidence>
<accession>A0A8H6YZJ9</accession>
<proteinExistence type="predicted"/>
<evidence type="ECO:0000256" key="1">
    <source>
        <dbReference type="SAM" id="MobiDB-lite"/>
    </source>
</evidence>
<sequence length="309" mass="32923">MRLGQTNGDENTTAPSSLAKSSVGAKGWEADVTNVRTHLQHDDSHPVSAPASSSEGGPVELGMMGNIPRTAASVTAKDSPPEEYGTGLSTSAHQVHDVYLNALANGQRDSSTNDRTHRVRDLANSSEGLGRNIPSPESPSYVCGFRQSSLETRVDLMVVNGASLPRAAHAAANGPPRATEHGSQNESLRNEAKYPAHSQGTAAPTVNARALHAPEIPRALPSPALQTCTPTSRMVEFGGEKAGMVLAPHEQGSPQHKIERTLKKLDLTLRCSKHSLGRKRLDKGQRGQERFKTVPSNARARPMAVASYK</sequence>
<feature type="region of interest" description="Disordered" evidence="1">
    <location>
        <begin position="1"/>
        <end position="64"/>
    </location>
</feature>